<comment type="caution">
    <text evidence="10">The sequence shown here is derived from an EMBL/GenBank/DDBJ whole genome shotgun (WGS) entry which is preliminary data.</text>
</comment>
<evidence type="ECO:0000313" key="10">
    <source>
        <dbReference type="EMBL" id="OGG55845.1"/>
    </source>
</evidence>
<dbReference type="NCBIfam" id="TIGR00119">
    <property type="entry name" value="acolac_sm"/>
    <property type="match status" value="1"/>
</dbReference>
<dbReference type="PANTHER" id="PTHR30239">
    <property type="entry name" value="ACETOLACTATE SYNTHASE SMALL SUBUNIT"/>
    <property type="match status" value="1"/>
</dbReference>
<dbReference type="InterPro" id="IPR054480">
    <property type="entry name" value="AHAS_small-like_ACT"/>
</dbReference>
<comment type="subunit">
    <text evidence="4 8">Dimer of large and small chains.</text>
</comment>
<comment type="similarity">
    <text evidence="3 8">Belongs to the acetolactate synthase small subunit family.</text>
</comment>
<evidence type="ECO:0000256" key="1">
    <source>
        <dbReference type="ARBA" id="ARBA00004974"/>
    </source>
</evidence>
<dbReference type="InterPro" id="IPR004789">
    <property type="entry name" value="Acetalactate_synth_ssu"/>
</dbReference>
<dbReference type="InterPro" id="IPR039557">
    <property type="entry name" value="AHAS_ACT"/>
</dbReference>
<dbReference type="AlphaFoldDB" id="A0A1F6D399"/>
<keyword evidence="5 8" id="KW-0028">Amino-acid biosynthesis</keyword>
<dbReference type="FunFam" id="3.30.70.1150:FF:000001">
    <property type="entry name" value="Acetolactate synthase small subunit"/>
    <property type="match status" value="1"/>
</dbReference>
<sequence length="167" mass="18437">MDNVVQRHTISALVENHFGVLCRVSGLFSSRGFNIDSLSVGETEDPSVSRMTIVVKGDDRVLEQVNKQLGRLVDVIKVIDMTKGSFVERELALIKVSADKTTRSEIIQIAEVFRAKIVDLSPNSMTIEVTGNDDKINAMVGMLNPFGIREMARTGVVALLREYQGEV</sequence>
<dbReference type="SUPFAM" id="SSF55021">
    <property type="entry name" value="ACT-like"/>
    <property type="match status" value="2"/>
</dbReference>
<evidence type="ECO:0000256" key="4">
    <source>
        <dbReference type="ARBA" id="ARBA00011744"/>
    </source>
</evidence>
<dbReference type="UniPathway" id="UPA00049">
    <property type="reaction ID" value="UER00059"/>
</dbReference>
<accession>A0A1F6D399</accession>
<dbReference type="InterPro" id="IPR002912">
    <property type="entry name" value="ACT_dom"/>
</dbReference>
<dbReference type="GO" id="GO:0009099">
    <property type="term" value="P:L-valine biosynthetic process"/>
    <property type="evidence" value="ECO:0007669"/>
    <property type="project" value="UniProtKB-UniRule"/>
</dbReference>
<dbReference type="Proteomes" id="UP000178606">
    <property type="component" value="Unassembled WGS sequence"/>
</dbReference>
<dbReference type="PANTHER" id="PTHR30239:SF0">
    <property type="entry name" value="ACETOLACTATE SYNTHASE SMALL SUBUNIT 1, CHLOROPLASTIC"/>
    <property type="match status" value="1"/>
</dbReference>
<gene>
    <name evidence="10" type="ORF">A3F84_24850</name>
</gene>
<dbReference type="EMBL" id="MFKF01000059">
    <property type="protein sequence ID" value="OGG55845.1"/>
    <property type="molecule type" value="Genomic_DNA"/>
</dbReference>
<dbReference type="InterPro" id="IPR019455">
    <property type="entry name" value="Acetolactate_synth_ssu_C"/>
</dbReference>
<dbReference type="InterPro" id="IPR045865">
    <property type="entry name" value="ACT-like_dom_sf"/>
</dbReference>
<evidence type="ECO:0000256" key="5">
    <source>
        <dbReference type="ARBA" id="ARBA00022605"/>
    </source>
</evidence>
<proteinExistence type="inferred from homology"/>
<dbReference type="EC" id="2.2.1.6" evidence="8"/>
<dbReference type="Gene3D" id="3.30.70.1150">
    <property type="entry name" value="ACT-like. Chain A, domain 2"/>
    <property type="match status" value="1"/>
</dbReference>
<evidence type="ECO:0000313" key="11">
    <source>
        <dbReference type="Proteomes" id="UP000178606"/>
    </source>
</evidence>
<keyword evidence="6 8" id="KW-0100">Branched-chain amino acid biosynthesis</keyword>
<feature type="domain" description="ACT" evidence="9">
    <location>
        <begin position="9"/>
        <end position="83"/>
    </location>
</feature>
<dbReference type="GO" id="GO:0003984">
    <property type="term" value="F:acetolactate synthase activity"/>
    <property type="evidence" value="ECO:0007669"/>
    <property type="project" value="UniProtKB-UniRule"/>
</dbReference>
<keyword evidence="8" id="KW-0808">Transferase</keyword>
<dbReference type="UniPathway" id="UPA00047">
    <property type="reaction ID" value="UER00055"/>
</dbReference>
<comment type="function">
    <text evidence="8">Catalyzes the conversion of 2 pyruvate molecules into acetolactate in the first common step of the biosynthetic pathway of the branched-amino acids such as leucine, isoleucine, and valine.</text>
</comment>
<dbReference type="InterPro" id="IPR027271">
    <property type="entry name" value="Acetolactate_synth/TF_NikR_C"/>
</dbReference>
<comment type="catalytic activity">
    <reaction evidence="7 8">
        <text>2 pyruvate + H(+) = (2S)-2-acetolactate + CO2</text>
        <dbReference type="Rhea" id="RHEA:25249"/>
        <dbReference type="ChEBI" id="CHEBI:15361"/>
        <dbReference type="ChEBI" id="CHEBI:15378"/>
        <dbReference type="ChEBI" id="CHEBI:16526"/>
        <dbReference type="ChEBI" id="CHEBI:58476"/>
        <dbReference type="EC" id="2.2.1.6"/>
    </reaction>
</comment>
<dbReference type="GO" id="GO:0005829">
    <property type="term" value="C:cytosol"/>
    <property type="evidence" value="ECO:0007669"/>
    <property type="project" value="TreeGrafter"/>
</dbReference>
<evidence type="ECO:0000256" key="8">
    <source>
        <dbReference type="RuleBase" id="RU368092"/>
    </source>
</evidence>
<dbReference type="Pfam" id="PF10369">
    <property type="entry name" value="ALS_ss_C"/>
    <property type="match status" value="1"/>
</dbReference>
<evidence type="ECO:0000256" key="2">
    <source>
        <dbReference type="ARBA" id="ARBA00005025"/>
    </source>
</evidence>
<reference evidence="10 11" key="1">
    <citation type="journal article" date="2016" name="Nat. Commun.">
        <title>Thousands of microbial genomes shed light on interconnected biogeochemical processes in an aquifer system.</title>
        <authorList>
            <person name="Anantharaman K."/>
            <person name="Brown C.T."/>
            <person name="Hug L.A."/>
            <person name="Sharon I."/>
            <person name="Castelle C.J."/>
            <person name="Probst A.J."/>
            <person name="Thomas B.C."/>
            <person name="Singh A."/>
            <person name="Wilkins M.J."/>
            <person name="Karaoz U."/>
            <person name="Brodie E.L."/>
            <person name="Williams K.H."/>
            <person name="Hubbard S.S."/>
            <person name="Banfield J.F."/>
        </authorList>
    </citation>
    <scope>NUCLEOTIDE SEQUENCE [LARGE SCALE GENOMIC DNA]</scope>
    <source>
        <strain evidence="11">RIFCSPLOWO2_12_FULL_64_10</strain>
    </source>
</reference>
<dbReference type="GO" id="GO:0009097">
    <property type="term" value="P:isoleucine biosynthetic process"/>
    <property type="evidence" value="ECO:0007669"/>
    <property type="project" value="UniProtKB-UniRule"/>
</dbReference>
<comment type="pathway">
    <text evidence="1 8">Amino-acid biosynthesis; L-isoleucine biosynthesis; L-isoleucine from 2-oxobutanoate: step 1/4.</text>
</comment>
<evidence type="ECO:0000256" key="6">
    <source>
        <dbReference type="ARBA" id="ARBA00023304"/>
    </source>
</evidence>
<dbReference type="Pfam" id="PF22629">
    <property type="entry name" value="ACT_AHAS_ss"/>
    <property type="match status" value="1"/>
</dbReference>
<evidence type="ECO:0000256" key="3">
    <source>
        <dbReference type="ARBA" id="ARBA00006341"/>
    </source>
</evidence>
<comment type="pathway">
    <text evidence="2 8">Amino-acid biosynthesis; L-valine biosynthesis; L-valine from pyruvate: step 1/4.</text>
</comment>
<dbReference type="CDD" id="cd04878">
    <property type="entry name" value="ACT_AHAS"/>
    <property type="match status" value="1"/>
</dbReference>
<evidence type="ECO:0000259" key="9">
    <source>
        <dbReference type="PROSITE" id="PS51671"/>
    </source>
</evidence>
<dbReference type="PROSITE" id="PS51671">
    <property type="entry name" value="ACT"/>
    <property type="match status" value="1"/>
</dbReference>
<dbReference type="GO" id="GO:1990610">
    <property type="term" value="F:acetolactate synthase regulator activity"/>
    <property type="evidence" value="ECO:0007669"/>
    <property type="project" value="UniProtKB-UniRule"/>
</dbReference>
<protein>
    <recommendedName>
        <fullName evidence="8">Acetolactate synthase small subunit</fullName>
        <shortName evidence="8">AHAS</shortName>
        <shortName evidence="8">ALS</shortName>
        <ecNumber evidence="8">2.2.1.6</ecNumber>
    </recommendedName>
    <alternativeName>
        <fullName evidence="8">Acetohydroxy-acid synthase small subunit</fullName>
    </alternativeName>
</protein>
<organism evidence="10 11">
    <name type="scientific">Handelsmanbacteria sp. (strain RIFCSPLOWO2_12_FULL_64_10)</name>
    <dbReference type="NCBI Taxonomy" id="1817868"/>
    <lineage>
        <taxon>Bacteria</taxon>
        <taxon>Candidatus Handelsmaniibacteriota</taxon>
    </lineage>
</organism>
<dbReference type="NCBIfam" id="NF008864">
    <property type="entry name" value="PRK11895.1"/>
    <property type="match status" value="1"/>
</dbReference>
<dbReference type="Gene3D" id="3.30.70.260">
    <property type="match status" value="1"/>
</dbReference>
<evidence type="ECO:0000256" key="7">
    <source>
        <dbReference type="ARBA" id="ARBA00048670"/>
    </source>
</evidence>
<dbReference type="FunFam" id="3.30.70.260:FF:000001">
    <property type="entry name" value="Acetolactate synthase, small subunit"/>
    <property type="match status" value="1"/>
</dbReference>
<name>A0A1F6D399_HANXR</name>